<dbReference type="InterPro" id="IPR004360">
    <property type="entry name" value="Glyas_Fos-R_dOase_dom"/>
</dbReference>
<reference evidence="2" key="1">
    <citation type="submission" date="2021-04" db="EMBL/GenBank/DDBJ databases">
        <title>Phylogenetic analysis of Acidobacteriaceae.</title>
        <authorList>
            <person name="Qiu L."/>
            <person name="Zhang Q."/>
        </authorList>
    </citation>
    <scope>NUCLEOTIDE SEQUENCE</scope>
    <source>
        <strain evidence="2">DSM 25168</strain>
    </source>
</reference>
<dbReference type="EMBL" id="CP093313">
    <property type="protein sequence ID" value="UWZ83347.1"/>
    <property type="molecule type" value="Genomic_DNA"/>
</dbReference>
<keyword evidence="3" id="KW-1185">Reference proteome</keyword>
<dbReference type="KEGG" id="orp:MOP44_22605"/>
<dbReference type="RefSeq" id="WP_260792681.1">
    <property type="nucleotide sequence ID" value="NZ_CP093313.1"/>
</dbReference>
<evidence type="ECO:0000313" key="2">
    <source>
        <dbReference type="EMBL" id="UWZ83347.1"/>
    </source>
</evidence>
<name>A0A9J7BL55_9BACT</name>
<dbReference type="Gene3D" id="3.10.180.10">
    <property type="entry name" value="2,3-Dihydroxybiphenyl 1,2-Dioxygenase, domain 1"/>
    <property type="match status" value="1"/>
</dbReference>
<dbReference type="AlphaFoldDB" id="A0A9J7BL55"/>
<sequence length="133" mass="14813">MTEWFARAILAVTDVEASLRFYIDQLGFSSPWRFDDDGRALVAQVERQGTALILAHNWPDQVGKGLIFISLNVEPETPDALATALDELRSEFESKGVVVKNGRWGYRLLVVEDPDGNQLLFNYAADNEPGKSA</sequence>
<dbReference type="Pfam" id="PF00903">
    <property type="entry name" value="Glyoxalase"/>
    <property type="match status" value="1"/>
</dbReference>
<dbReference type="SUPFAM" id="SSF54593">
    <property type="entry name" value="Glyoxalase/Bleomycin resistance protein/Dihydroxybiphenyl dioxygenase"/>
    <property type="match status" value="1"/>
</dbReference>
<accession>A0A9J7BL55</accession>
<dbReference type="Proteomes" id="UP001059380">
    <property type="component" value="Chromosome"/>
</dbReference>
<feature type="domain" description="VOC" evidence="1">
    <location>
        <begin position="4"/>
        <end position="124"/>
    </location>
</feature>
<organism evidence="2 3">
    <name type="scientific">Occallatibacter riparius</name>
    <dbReference type="NCBI Taxonomy" id="1002689"/>
    <lineage>
        <taxon>Bacteria</taxon>
        <taxon>Pseudomonadati</taxon>
        <taxon>Acidobacteriota</taxon>
        <taxon>Terriglobia</taxon>
        <taxon>Terriglobales</taxon>
        <taxon>Acidobacteriaceae</taxon>
        <taxon>Occallatibacter</taxon>
    </lineage>
</organism>
<dbReference type="InterPro" id="IPR037523">
    <property type="entry name" value="VOC_core"/>
</dbReference>
<proteinExistence type="predicted"/>
<dbReference type="PROSITE" id="PS51819">
    <property type="entry name" value="VOC"/>
    <property type="match status" value="1"/>
</dbReference>
<evidence type="ECO:0000259" key="1">
    <source>
        <dbReference type="PROSITE" id="PS51819"/>
    </source>
</evidence>
<dbReference type="InterPro" id="IPR029068">
    <property type="entry name" value="Glyas_Bleomycin-R_OHBP_Dase"/>
</dbReference>
<evidence type="ECO:0000313" key="3">
    <source>
        <dbReference type="Proteomes" id="UP001059380"/>
    </source>
</evidence>
<protein>
    <submittedName>
        <fullName evidence="2">VOC family protein</fullName>
    </submittedName>
</protein>
<gene>
    <name evidence="2" type="ORF">MOP44_22605</name>
</gene>
<dbReference type="CDD" id="cd06587">
    <property type="entry name" value="VOC"/>
    <property type="match status" value="1"/>
</dbReference>